<reference evidence="3" key="1">
    <citation type="submission" date="2015-03" db="EMBL/GenBank/DDBJ databases">
        <authorList>
            <consortium name="Pathogen Informatics"/>
        </authorList>
    </citation>
    <scope>NUCLEOTIDE SEQUENCE [LARGE SCALE GENOMIC DNA]</scope>
    <source>
        <strain evidence="3">NCTC11134</strain>
        <plasmid evidence="3">2</plasmid>
    </source>
</reference>
<dbReference type="NCBIfam" id="NF005879">
    <property type="entry name" value="PRK07827.1"/>
    <property type="match status" value="1"/>
</dbReference>
<dbReference type="PANTHER" id="PTHR42964">
    <property type="entry name" value="ENOYL-COA HYDRATASE"/>
    <property type="match status" value="1"/>
</dbReference>
<proteinExistence type="inferred from homology"/>
<dbReference type="Proteomes" id="UP000057820">
    <property type="component" value="Plasmid 2"/>
</dbReference>
<sequence length="260" mass="27668">MTDTSTAPLVRYDVRDRFAVLTFDSPHNRNALSARLVADLLRGLDDAAADPAVRGIVLTHTGNTFCAGADLSEAGDTDPAVAADQRTRTMIGVLRRLVEIPKPVIAQIDGNVRAGGMGIVAGCDIVVAGPGSSFALTEVRIGLAPFMISLTLLPRLEPRAAARYYLTGEKFGAAEAERIGLVTVTAEDPAAEVARLCAELRKGAPQGLAEAKRLVNAPILAEFDRSAEELAQRSASFFGTPEVREGMTAFLQRRPPTWAE</sequence>
<dbReference type="EC" id="4.1.3.36" evidence="2"/>
<dbReference type="InterPro" id="IPR051683">
    <property type="entry name" value="Enoyl-CoA_Hydratase/Isomerase"/>
</dbReference>
<dbReference type="CDD" id="cd06558">
    <property type="entry name" value="crotonase-like"/>
    <property type="match status" value="1"/>
</dbReference>
<dbReference type="Gene3D" id="3.90.226.10">
    <property type="entry name" value="2-enoyl-CoA Hydratase, Chain A, domain 1"/>
    <property type="match status" value="1"/>
</dbReference>
<organism evidence="2 3">
    <name type="scientific">Nocardia farcinica</name>
    <dbReference type="NCBI Taxonomy" id="37329"/>
    <lineage>
        <taxon>Bacteria</taxon>
        <taxon>Bacillati</taxon>
        <taxon>Actinomycetota</taxon>
        <taxon>Actinomycetes</taxon>
        <taxon>Mycobacteriales</taxon>
        <taxon>Nocardiaceae</taxon>
        <taxon>Nocardia</taxon>
    </lineage>
</organism>
<dbReference type="PANTHER" id="PTHR42964:SF1">
    <property type="entry name" value="POLYKETIDE BIOSYNTHESIS ENOYL-COA HYDRATASE PKSH-RELATED"/>
    <property type="match status" value="1"/>
</dbReference>
<evidence type="ECO:0000313" key="3">
    <source>
        <dbReference type="Proteomes" id="UP000057820"/>
    </source>
</evidence>
<dbReference type="AlphaFoldDB" id="A0A0H5P1A0"/>
<geneLocation type="plasmid" evidence="2">
    <name>2</name>
</geneLocation>
<dbReference type="RefSeq" id="WP_060594101.1">
    <property type="nucleotide sequence ID" value="NZ_CP031418.1"/>
</dbReference>
<dbReference type="EMBL" id="LN868939">
    <property type="protein sequence ID" value="CRY81685.1"/>
    <property type="molecule type" value="Genomic_DNA"/>
</dbReference>
<evidence type="ECO:0000256" key="1">
    <source>
        <dbReference type="ARBA" id="ARBA00005254"/>
    </source>
</evidence>
<dbReference type="InterPro" id="IPR029045">
    <property type="entry name" value="ClpP/crotonase-like_dom_sf"/>
</dbReference>
<dbReference type="Pfam" id="PF00378">
    <property type="entry name" value="ECH_1"/>
    <property type="match status" value="1"/>
</dbReference>
<comment type="similarity">
    <text evidence="1">Belongs to the enoyl-CoA hydratase/isomerase family.</text>
</comment>
<dbReference type="SUPFAM" id="SSF52096">
    <property type="entry name" value="ClpP/crotonase"/>
    <property type="match status" value="1"/>
</dbReference>
<name>A0A0H5P1A0_NOCFR</name>
<keyword evidence="2" id="KW-0614">Plasmid</keyword>
<dbReference type="GO" id="GO:0008935">
    <property type="term" value="F:1,4-dihydroxy-2-naphthoyl-CoA synthase activity"/>
    <property type="evidence" value="ECO:0007669"/>
    <property type="project" value="UniProtKB-EC"/>
</dbReference>
<dbReference type="InterPro" id="IPR014748">
    <property type="entry name" value="Enoyl-CoA_hydra_C"/>
</dbReference>
<gene>
    <name evidence="2" type="primary">menB_2</name>
    <name evidence="2" type="ORF">ERS450000_04545</name>
</gene>
<accession>A0A0H5P1A0</accession>
<dbReference type="KEGG" id="nfr:ERS450000_04545"/>
<keyword evidence="2" id="KW-0456">Lyase</keyword>
<dbReference type="Gene3D" id="1.10.12.10">
    <property type="entry name" value="Lyase 2-enoyl-coa Hydratase, Chain A, domain 2"/>
    <property type="match status" value="1"/>
</dbReference>
<dbReference type="InterPro" id="IPR001753">
    <property type="entry name" value="Enoyl-CoA_hydra/iso"/>
</dbReference>
<evidence type="ECO:0000313" key="2">
    <source>
        <dbReference type="EMBL" id="CRY81685.1"/>
    </source>
</evidence>
<protein>
    <submittedName>
        <fullName evidence="2">1,4-Dihydroxy-2-naphthoyl-CoA synthase</fullName>
        <ecNumber evidence="2">4.1.3.36</ecNumber>
    </submittedName>
</protein>